<reference evidence="1 2" key="1">
    <citation type="submission" date="2019-03" db="EMBL/GenBank/DDBJ databases">
        <title>Genomic Encyclopedia of Type Strains, Phase IV (KMG-IV): sequencing the most valuable type-strain genomes for metagenomic binning, comparative biology and taxonomic classification.</title>
        <authorList>
            <person name="Goeker M."/>
        </authorList>
    </citation>
    <scope>NUCLEOTIDE SEQUENCE [LARGE SCALE GENOMIC DNA]</scope>
    <source>
        <strain evidence="1 2">DSM 100013</strain>
    </source>
</reference>
<dbReference type="AlphaFoldDB" id="A0A4R2TKG6"/>
<accession>A0A4R2TKG6</accession>
<organism evidence="1 2">
    <name type="scientific">Serpentinicella alkaliphila</name>
    <dbReference type="NCBI Taxonomy" id="1734049"/>
    <lineage>
        <taxon>Bacteria</taxon>
        <taxon>Bacillati</taxon>
        <taxon>Bacillota</taxon>
        <taxon>Clostridia</taxon>
        <taxon>Peptostreptococcales</taxon>
        <taxon>Natronincolaceae</taxon>
        <taxon>Serpentinicella</taxon>
    </lineage>
</organism>
<keyword evidence="2" id="KW-1185">Reference proteome</keyword>
<dbReference type="RefSeq" id="WP_132848185.1">
    <property type="nucleotide sequence ID" value="NZ_CP058648.1"/>
</dbReference>
<protein>
    <submittedName>
        <fullName evidence="1">Stage III sporulation protein AB</fullName>
    </submittedName>
</protein>
<dbReference type="PIRSF" id="PIRSF021435">
    <property type="entry name" value="SpoIIIAB"/>
    <property type="match status" value="1"/>
</dbReference>
<name>A0A4R2TKG6_9FIRM</name>
<dbReference type="Pfam" id="PF09548">
    <property type="entry name" value="Spore_III_AB"/>
    <property type="match status" value="1"/>
</dbReference>
<dbReference type="Proteomes" id="UP000295504">
    <property type="component" value="Unassembled WGS sequence"/>
</dbReference>
<gene>
    <name evidence="1" type="ORF">EDD79_101211</name>
</gene>
<dbReference type="InterPro" id="IPR014198">
    <property type="entry name" value="Spore_III_AB"/>
</dbReference>
<sequence length="173" mass="19584">MIVKLIISTLIVGCSTLIGVIYAKSYTERTKLLNNIIGTLQMLESEIVYSATPLPLLLKKISKRSKSEIAKIFSKTVEILEKKDGQTFSDAWQLAIKEETKHSVLKKEDIELLIQLGNSLGISDIDDQVKHIRLAMEEIKRSYEQSIVEQNKNVQLYKNLGFLFGISVVIILF</sequence>
<proteinExistence type="predicted"/>
<dbReference type="NCBIfam" id="TIGR02833">
    <property type="entry name" value="spore_III_AB"/>
    <property type="match status" value="1"/>
</dbReference>
<evidence type="ECO:0000313" key="1">
    <source>
        <dbReference type="EMBL" id="TCQ02882.1"/>
    </source>
</evidence>
<evidence type="ECO:0000313" key="2">
    <source>
        <dbReference type="Proteomes" id="UP000295504"/>
    </source>
</evidence>
<dbReference type="OrthoDB" id="1957909at2"/>
<dbReference type="EMBL" id="SLYC01000012">
    <property type="protein sequence ID" value="TCQ02882.1"/>
    <property type="molecule type" value="Genomic_DNA"/>
</dbReference>
<comment type="caution">
    <text evidence="1">The sequence shown here is derived from an EMBL/GenBank/DDBJ whole genome shotgun (WGS) entry which is preliminary data.</text>
</comment>